<evidence type="ECO:0000313" key="6">
    <source>
        <dbReference type="Proteomes" id="UP001219525"/>
    </source>
</evidence>
<evidence type="ECO:0000256" key="1">
    <source>
        <dbReference type="ARBA" id="ARBA00022723"/>
    </source>
</evidence>
<dbReference type="SUPFAM" id="SSF57701">
    <property type="entry name" value="Zn2/Cys6 DNA-binding domain"/>
    <property type="match status" value="1"/>
</dbReference>
<keyword evidence="6" id="KW-1185">Reference proteome</keyword>
<organism evidence="5 6">
    <name type="scientific">Mycena pura</name>
    <dbReference type="NCBI Taxonomy" id="153505"/>
    <lineage>
        <taxon>Eukaryota</taxon>
        <taxon>Fungi</taxon>
        <taxon>Dikarya</taxon>
        <taxon>Basidiomycota</taxon>
        <taxon>Agaricomycotina</taxon>
        <taxon>Agaricomycetes</taxon>
        <taxon>Agaricomycetidae</taxon>
        <taxon>Agaricales</taxon>
        <taxon>Marasmiineae</taxon>
        <taxon>Mycenaceae</taxon>
        <taxon>Mycena</taxon>
    </lineage>
</organism>
<dbReference type="Pfam" id="PF04082">
    <property type="entry name" value="Fungal_trans"/>
    <property type="match status" value="1"/>
</dbReference>
<dbReference type="Gene3D" id="4.10.240.10">
    <property type="entry name" value="Zn(2)-C6 fungal-type DNA-binding domain"/>
    <property type="match status" value="1"/>
</dbReference>
<dbReference type="GO" id="GO:0000981">
    <property type="term" value="F:DNA-binding transcription factor activity, RNA polymerase II-specific"/>
    <property type="evidence" value="ECO:0007669"/>
    <property type="project" value="InterPro"/>
</dbReference>
<dbReference type="PANTHER" id="PTHR46910:SF38">
    <property type="entry name" value="ZN(2)-C6 FUNGAL-TYPE DOMAIN-CONTAINING PROTEIN"/>
    <property type="match status" value="1"/>
</dbReference>
<reference evidence="5" key="1">
    <citation type="submission" date="2023-03" db="EMBL/GenBank/DDBJ databases">
        <title>Massive genome expansion in bonnet fungi (Mycena s.s.) driven by repeated elements and novel gene families across ecological guilds.</title>
        <authorList>
            <consortium name="Lawrence Berkeley National Laboratory"/>
            <person name="Harder C.B."/>
            <person name="Miyauchi S."/>
            <person name="Viragh M."/>
            <person name="Kuo A."/>
            <person name="Thoen E."/>
            <person name="Andreopoulos B."/>
            <person name="Lu D."/>
            <person name="Skrede I."/>
            <person name="Drula E."/>
            <person name="Henrissat B."/>
            <person name="Morin E."/>
            <person name="Kohler A."/>
            <person name="Barry K."/>
            <person name="LaButti K."/>
            <person name="Morin E."/>
            <person name="Salamov A."/>
            <person name="Lipzen A."/>
            <person name="Mereny Z."/>
            <person name="Hegedus B."/>
            <person name="Baldrian P."/>
            <person name="Stursova M."/>
            <person name="Weitz H."/>
            <person name="Taylor A."/>
            <person name="Grigoriev I.V."/>
            <person name="Nagy L.G."/>
            <person name="Martin F."/>
            <person name="Kauserud H."/>
        </authorList>
    </citation>
    <scope>NUCLEOTIDE SEQUENCE</scope>
    <source>
        <strain evidence="5">9144</strain>
    </source>
</reference>
<evidence type="ECO:0000259" key="4">
    <source>
        <dbReference type="SMART" id="SM00906"/>
    </source>
</evidence>
<dbReference type="GO" id="GO:0008270">
    <property type="term" value="F:zinc ion binding"/>
    <property type="evidence" value="ECO:0007669"/>
    <property type="project" value="InterPro"/>
</dbReference>
<dbReference type="InterPro" id="IPR007219">
    <property type="entry name" value="XnlR_reg_dom"/>
</dbReference>
<comment type="caution">
    <text evidence="5">The sequence shown here is derived from an EMBL/GenBank/DDBJ whole genome shotgun (WGS) entry which is preliminary data.</text>
</comment>
<feature type="domain" description="Xylanolytic transcriptional activator regulatory" evidence="4">
    <location>
        <begin position="323"/>
        <end position="395"/>
    </location>
</feature>
<dbReference type="GO" id="GO:0003677">
    <property type="term" value="F:DNA binding"/>
    <property type="evidence" value="ECO:0007669"/>
    <property type="project" value="InterPro"/>
</dbReference>
<name>A0AAD6VR12_9AGAR</name>
<evidence type="ECO:0000313" key="5">
    <source>
        <dbReference type="EMBL" id="KAJ7219335.1"/>
    </source>
</evidence>
<keyword evidence="2" id="KW-0539">Nucleus</keyword>
<sequence length="625" mass="71437">MSSEITTPLDHSEPKSRKRRNAGACDLCKRRKSDSGQMPGNRCSNCVNSGLECTHAEIMKVVGCIPSTNTLELIPRTLRYVESLENRLEKMERLLNKLLPGIDFTEQLEQDNEAGNNFDNEESMPRNDADHLLGAIKKLTLNPEEHRFFGKSSGIQFVQTALNFKSHYAGPSNVAHSSLPKRRNEYWEPAKWLLPCPDEEDQPQYTFPDPDLLPVLVGLYFTNVNCYYPVLHRPSFERNLKDNLHLRDHRFASTLLMVCSLGARHSDDPRVCLDGVDNFHAAGWKWHNQVRVIPKHLIYKPNLYELQTIALSSIFLLAISPVAWNQIGFGLRRAQDVGAHRRMKQTHPTAEHELWKRVFWVLLCLDWIAGTARGCPFAMHDQDYDQDLPVACDDEYWDLPEPLNFQQPKDKPSEISYFICSAKLLEIQASVTSTIYSPRRPKDLAGRPFPPSSDAQNIIAFDSALNSWLLEIPEHCEWETTHENVLYFNQSALLHAGYYHVQIMVHRPYIPAPLEVSRSGALPSLTICTNAARACARIIHAQDKRGIEPNQMMLAAAFTSAIVLLLNSWSGKRSGFAYNPSKEMDDVMKCMKMLSVAEKRFEIPVSYKHFWLIRFIRYQAAGRFK</sequence>
<dbReference type="InterPro" id="IPR050987">
    <property type="entry name" value="AtrR-like"/>
</dbReference>
<feature type="region of interest" description="Disordered" evidence="3">
    <location>
        <begin position="1"/>
        <end position="23"/>
    </location>
</feature>
<dbReference type="Proteomes" id="UP001219525">
    <property type="component" value="Unassembled WGS sequence"/>
</dbReference>
<evidence type="ECO:0000256" key="3">
    <source>
        <dbReference type="SAM" id="MobiDB-lite"/>
    </source>
</evidence>
<keyword evidence="1" id="KW-0479">Metal-binding</keyword>
<dbReference type="CDD" id="cd00067">
    <property type="entry name" value="GAL4"/>
    <property type="match status" value="1"/>
</dbReference>
<dbReference type="InterPro" id="IPR001138">
    <property type="entry name" value="Zn2Cys6_DnaBD"/>
</dbReference>
<dbReference type="GO" id="GO:0006351">
    <property type="term" value="P:DNA-templated transcription"/>
    <property type="evidence" value="ECO:0007669"/>
    <property type="project" value="InterPro"/>
</dbReference>
<dbReference type="SMART" id="SM00906">
    <property type="entry name" value="Fungal_trans"/>
    <property type="match status" value="1"/>
</dbReference>
<proteinExistence type="predicted"/>
<dbReference type="PANTHER" id="PTHR46910">
    <property type="entry name" value="TRANSCRIPTION FACTOR PDR1"/>
    <property type="match status" value="1"/>
</dbReference>
<evidence type="ECO:0000256" key="2">
    <source>
        <dbReference type="ARBA" id="ARBA00023242"/>
    </source>
</evidence>
<accession>A0AAD6VR12</accession>
<dbReference type="CDD" id="cd12148">
    <property type="entry name" value="fungal_TF_MHR"/>
    <property type="match status" value="1"/>
</dbReference>
<dbReference type="InterPro" id="IPR036864">
    <property type="entry name" value="Zn2-C6_fun-type_DNA-bd_sf"/>
</dbReference>
<dbReference type="EMBL" id="JARJCW010000011">
    <property type="protein sequence ID" value="KAJ7219335.1"/>
    <property type="molecule type" value="Genomic_DNA"/>
</dbReference>
<protein>
    <submittedName>
        <fullName evidence="5">Fungal-specific transcription factor domain-containing protein</fullName>
    </submittedName>
</protein>
<dbReference type="AlphaFoldDB" id="A0AAD6VR12"/>
<gene>
    <name evidence="5" type="ORF">GGX14DRAFT_355905</name>
</gene>